<dbReference type="Gene3D" id="2.60.120.260">
    <property type="entry name" value="Galactose-binding domain-like"/>
    <property type="match status" value="1"/>
</dbReference>
<sequence length="502" mass="52019">MHLSPGLRKGSVPAVLAALLLTGGPAEAAAKATTSTKATSTKATTTTKAAAATTTLAGRLAAAQSAKQINYYPSAAGWTKMWTAFDAATIDADLAKAQNMGATSVRAMVFPSVFGYPAPKAEYTAKLAQFVALAAGHGLTVKLTLFDWWGDYSDITGSSAWASAILTPYRNDPRIISIDLQNELDPGNAAALAWAKRLVPAVRAAAPAIPVTVSVNSLANLTKIKAALPLDYYDFHLYGYSERALSTIKQAKAAVGSSPLVIGETGTSTLTVTEGEQAAFLARVFQAAAAAGVGSVAPWTLYDFAAGAIPDSAVAKIPAEYHYGLYRTDGTAKPAAAAVKAAWTGTAYPASLLDAGFENTAVQTPWRSFMPELGVPVRTQAVARSGRWSVSLSNTGRTAAGIPAYRVSPITPVIPGQKWHAEVWARGNAATGTTQIALSWFDANDKWLGGNSSATLAAGTTGWTKLTVDQAAPAGAASLQVHLKSGANTGAVWFDDVAIVTQ</sequence>
<name>A0A919T687_9ACTN</name>
<dbReference type="EMBL" id="BOQN01000017">
    <property type="protein sequence ID" value="GIM89653.1"/>
    <property type="molecule type" value="Genomic_DNA"/>
</dbReference>
<dbReference type="SUPFAM" id="SSF49785">
    <property type="entry name" value="Galactose-binding domain-like"/>
    <property type="match status" value="1"/>
</dbReference>
<evidence type="ECO:0000313" key="3">
    <source>
        <dbReference type="Proteomes" id="UP000677082"/>
    </source>
</evidence>
<dbReference type="Proteomes" id="UP000677082">
    <property type="component" value="Unassembled WGS sequence"/>
</dbReference>
<evidence type="ECO:0008006" key="4">
    <source>
        <dbReference type="Google" id="ProtNLM"/>
    </source>
</evidence>
<dbReference type="RefSeq" id="WP_246606233.1">
    <property type="nucleotide sequence ID" value="NZ_BOQN01000017.1"/>
</dbReference>
<feature type="signal peptide" evidence="1">
    <location>
        <begin position="1"/>
        <end position="28"/>
    </location>
</feature>
<evidence type="ECO:0000313" key="2">
    <source>
        <dbReference type="EMBL" id="GIM89653.1"/>
    </source>
</evidence>
<comment type="caution">
    <text evidence="2">The sequence shown here is derived from an EMBL/GenBank/DDBJ whole genome shotgun (WGS) entry which is preliminary data.</text>
</comment>
<protein>
    <recommendedName>
        <fullName evidence="4">Cellulase (Glycosyl hydrolase family 5)</fullName>
    </recommendedName>
</protein>
<dbReference type="SUPFAM" id="SSF51445">
    <property type="entry name" value="(Trans)glycosidases"/>
    <property type="match status" value="1"/>
</dbReference>
<dbReference type="InterPro" id="IPR017853">
    <property type="entry name" value="GH"/>
</dbReference>
<dbReference type="Gene3D" id="3.20.20.80">
    <property type="entry name" value="Glycosidases"/>
    <property type="match status" value="1"/>
</dbReference>
<reference evidence="2 3" key="1">
    <citation type="submission" date="2021-03" db="EMBL/GenBank/DDBJ databases">
        <title>Whole genome shotgun sequence of Actinoplanes toevensis NBRC 105298.</title>
        <authorList>
            <person name="Komaki H."/>
            <person name="Tamura T."/>
        </authorList>
    </citation>
    <scope>NUCLEOTIDE SEQUENCE [LARGE SCALE GENOMIC DNA]</scope>
    <source>
        <strain evidence="2 3">NBRC 105298</strain>
    </source>
</reference>
<gene>
    <name evidence="2" type="ORF">Ato02nite_014460</name>
</gene>
<keyword evidence="1" id="KW-0732">Signal</keyword>
<organism evidence="2 3">
    <name type="scientific">Paractinoplanes toevensis</name>
    <dbReference type="NCBI Taxonomy" id="571911"/>
    <lineage>
        <taxon>Bacteria</taxon>
        <taxon>Bacillati</taxon>
        <taxon>Actinomycetota</taxon>
        <taxon>Actinomycetes</taxon>
        <taxon>Micromonosporales</taxon>
        <taxon>Micromonosporaceae</taxon>
        <taxon>Paractinoplanes</taxon>
    </lineage>
</organism>
<keyword evidence="3" id="KW-1185">Reference proteome</keyword>
<feature type="chain" id="PRO_5037126593" description="Cellulase (Glycosyl hydrolase family 5)" evidence="1">
    <location>
        <begin position="29"/>
        <end position="502"/>
    </location>
</feature>
<dbReference type="InterPro" id="IPR008979">
    <property type="entry name" value="Galactose-bd-like_sf"/>
</dbReference>
<evidence type="ECO:0000256" key="1">
    <source>
        <dbReference type="SAM" id="SignalP"/>
    </source>
</evidence>
<proteinExistence type="predicted"/>
<accession>A0A919T687</accession>
<dbReference type="AlphaFoldDB" id="A0A919T687"/>